<protein>
    <submittedName>
        <fullName evidence="1">Uncharacterized protein</fullName>
    </submittedName>
</protein>
<sequence>MHLPGEELADGLAGEDRRGVAVGDAEDVGEDVLVRDERRQAVEHLVGARRVARHAEAAQVLRPRVLLQDLRQHAALHLARVPRHVLDVLELLPVFRARRLLRRRRYRLRHGAAHALTVRVSSSGRGSAEPERAELRFGVSDERRSDSERGLFIVMTQGQNRLCTGATTFVLTVLSPAYQREYRFTCKSIY</sequence>
<dbReference type="AlphaFoldDB" id="J3M8L7"/>
<dbReference type="EnsemblPlants" id="OB05G29410.1">
    <property type="protein sequence ID" value="OB05G29410.1"/>
    <property type="gene ID" value="OB05G29410"/>
</dbReference>
<reference evidence="1" key="1">
    <citation type="journal article" date="2013" name="Nat. Commun.">
        <title>Whole-genome sequencing of Oryza brachyantha reveals mechanisms underlying Oryza genome evolution.</title>
        <authorList>
            <person name="Chen J."/>
            <person name="Huang Q."/>
            <person name="Gao D."/>
            <person name="Wang J."/>
            <person name="Lang Y."/>
            <person name="Liu T."/>
            <person name="Li B."/>
            <person name="Bai Z."/>
            <person name="Luis Goicoechea J."/>
            <person name="Liang C."/>
            <person name="Chen C."/>
            <person name="Zhang W."/>
            <person name="Sun S."/>
            <person name="Liao Y."/>
            <person name="Zhang X."/>
            <person name="Yang L."/>
            <person name="Song C."/>
            <person name="Wang M."/>
            <person name="Shi J."/>
            <person name="Liu G."/>
            <person name="Liu J."/>
            <person name="Zhou H."/>
            <person name="Zhou W."/>
            <person name="Yu Q."/>
            <person name="An N."/>
            <person name="Chen Y."/>
            <person name="Cai Q."/>
            <person name="Wang B."/>
            <person name="Liu B."/>
            <person name="Min J."/>
            <person name="Huang Y."/>
            <person name="Wu H."/>
            <person name="Li Z."/>
            <person name="Zhang Y."/>
            <person name="Yin Y."/>
            <person name="Song W."/>
            <person name="Jiang J."/>
            <person name="Jackson S.A."/>
            <person name="Wing R.A."/>
            <person name="Wang J."/>
            <person name="Chen M."/>
        </authorList>
    </citation>
    <scope>NUCLEOTIDE SEQUENCE [LARGE SCALE GENOMIC DNA]</scope>
    <source>
        <strain evidence="1">cv. IRGC 101232</strain>
    </source>
</reference>
<accession>J3M8L7</accession>
<evidence type="ECO:0000313" key="1">
    <source>
        <dbReference type="EnsemblPlants" id="OB05G29410.1"/>
    </source>
</evidence>
<dbReference type="HOGENOM" id="CLU_1430066_0_0_1"/>
<name>J3M8L7_ORYBR</name>
<organism evidence="1">
    <name type="scientific">Oryza brachyantha</name>
    <name type="common">malo sina</name>
    <dbReference type="NCBI Taxonomy" id="4533"/>
    <lineage>
        <taxon>Eukaryota</taxon>
        <taxon>Viridiplantae</taxon>
        <taxon>Streptophyta</taxon>
        <taxon>Embryophyta</taxon>
        <taxon>Tracheophyta</taxon>
        <taxon>Spermatophyta</taxon>
        <taxon>Magnoliopsida</taxon>
        <taxon>Liliopsida</taxon>
        <taxon>Poales</taxon>
        <taxon>Poaceae</taxon>
        <taxon>BOP clade</taxon>
        <taxon>Oryzoideae</taxon>
        <taxon>Oryzeae</taxon>
        <taxon>Oryzinae</taxon>
        <taxon>Oryza</taxon>
    </lineage>
</organism>
<evidence type="ECO:0000313" key="2">
    <source>
        <dbReference type="Proteomes" id="UP000006038"/>
    </source>
</evidence>
<proteinExistence type="predicted"/>
<keyword evidence="2" id="KW-1185">Reference proteome</keyword>
<dbReference type="Gramene" id="OB05G29410.1">
    <property type="protein sequence ID" value="OB05G29410.1"/>
    <property type="gene ID" value="OB05G29410"/>
</dbReference>
<reference evidence="1" key="2">
    <citation type="submission" date="2013-04" db="UniProtKB">
        <authorList>
            <consortium name="EnsemblPlants"/>
        </authorList>
    </citation>
    <scope>IDENTIFICATION</scope>
</reference>
<dbReference type="Proteomes" id="UP000006038">
    <property type="component" value="Chromosome 5"/>
</dbReference>